<dbReference type="InterPro" id="IPR035940">
    <property type="entry name" value="CAP_sf"/>
</dbReference>
<name>A0A974NQ67_PERPY</name>
<dbReference type="Proteomes" id="UP000595254">
    <property type="component" value="Chromosome"/>
</dbReference>
<dbReference type="Pfam" id="PF00188">
    <property type="entry name" value="CAP"/>
    <property type="match status" value="1"/>
</dbReference>
<dbReference type="InterPro" id="IPR014044">
    <property type="entry name" value="CAP_dom"/>
</dbReference>
<reference evidence="3 4" key="1">
    <citation type="submission" date="2021-01" db="EMBL/GenBank/DDBJ databases">
        <title>FDA dAtabase for Regulatory Grade micrObial Sequences (FDA-ARGOS): Supporting development and validation of Infectious Disease Dx tests.</title>
        <authorList>
            <person name="Nelson B."/>
            <person name="Plummer A."/>
            <person name="Tallon L."/>
            <person name="Sadzewicz L."/>
            <person name="Zhao X."/>
            <person name="Boylan J."/>
            <person name="Ott S."/>
            <person name="Bowen H."/>
            <person name="Vavikolanu K."/>
            <person name="Mehta A."/>
            <person name="Aluvathingal J."/>
            <person name="Nadendla S."/>
            <person name="Myers T."/>
            <person name="Yan Y."/>
            <person name="Sichtig H."/>
        </authorList>
    </citation>
    <scope>NUCLEOTIDE SEQUENCE [LARGE SCALE GENOMIC DNA]</scope>
    <source>
        <strain evidence="3 4">FDAARGOS_1161</strain>
    </source>
</reference>
<keyword evidence="4" id="KW-1185">Reference proteome</keyword>
<evidence type="ECO:0000259" key="2">
    <source>
        <dbReference type="Pfam" id="PF14504"/>
    </source>
</evidence>
<dbReference type="CDD" id="cd05379">
    <property type="entry name" value="CAP_bacterial"/>
    <property type="match status" value="1"/>
</dbReference>
<proteinExistence type="predicted"/>
<dbReference type="InterPro" id="IPR029410">
    <property type="entry name" value="CAP_assoc"/>
</dbReference>
<dbReference type="SUPFAM" id="SSF55797">
    <property type="entry name" value="PR-1-like"/>
    <property type="match status" value="1"/>
</dbReference>
<dbReference type="AlphaFoldDB" id="A0A974NQ67"/>
<accession>A0A974NQ67</accession>
<dbReference type="KEGG" id="ppsr:I6J18_08175"/>
<dbReference type="RefSeq" id="WP_040374926.1">
    <property type="nucleotide sequence ID" value="NZ_CP068053.1"/>
</dbReference>
<dbReference type="PANTHER" id="PTHR31157:SF1">
    <property type="entry name" value="SCP DOMAIN-CONTAINING PROTEIN"/>
    <property type="match status" value="1"/>
</dbReference>
<gene>
    <name evidence="3" type="ORF">I6J18_08175</name>
</gene>
<protein>
    <submittedName>
        <fullName evidence="3">CAP domain-containing protein</fullName>
    </submittedName>
</protein>
<evidence type="ECO:0000313" key="3">
    <source>
        <dbReference type="EMBL" id="QQT01816.1"/>
    </source>
</evidence>
<dbReference type="Pfam" id="PF14504">
    <property type="entry name" value="CAP_assoc_N"/>
    <property type="match status" value="1"/>
</dbReference>
<dbReference type="Gene3D" id="3.40.33.10">
    <property type="entry name" value="CAP"/>
    <property type="match status" value="1"/>
</dbReference>
<evidence type="ECO:0000313" key="4">
    <source>
        <dbReference type="Proteomes" id="UP000595254"/>
    </source>
</evidence>
<feature type="domain" description="SCP" evidence="1">
    <location>
        <begin position="257"/>
        <end position="371"/>
    </location>
</feature>
<dbReference type="EMBL" id="CP068053">
    <property type="protein sequence ID" value="QQT01816.1"/>
    <property type="molecule type" value="Genomic_DNA"/>
</dbReference>
<sequence length="376" mass="42871">MKRLIKLIIVCFILAGVWNLYGDHLKNGNYQAAYIDAKTDIIAIKENPTVISTYERLQTGFSTLIDKLDQKMDPESKFKSKSVEKPDLTSPTTQSFSVYNIEIGDSKEKVEKQVGKAKRSSINEYGVNWHAYHTDYQNFFMAAYNDAGKVAGLYTNQDLITSKSGITLNSSKDKALKLLGEPLTSMRKGIVTYQMQDTQESTLFKLDDNYITIFYDKHENDHVTAIQIISADLEKQKKTFYPEPNDELKEGFEYQLFDLTNAARVTHGLNFLTWNEVVKDTARKHSADMAKNNYFNHTNLRGESPFDRMKADNIRFSTAGENLATGQLSSIFAHEGLMNSLGHRENILQKDFRELGVGVDFSSDKRPYYTENFVTK</sequence>
<feature type="domain" description="CAP-associated" evidence="2">
    <location>
        <begin position="103"/>
        <end position="239"/>
    </location>
</feature>
<organism evidence="3 4">
    <name type="scientific">Peribacillus psychrosaccharolyticus</name>
    <name type="common">Bacillus psychrosaccharolyticus</name>
    <dbReference type="NCBI Taxonomy" id="1407"/>
    <lineage>
        <taxon>Bacteria</taxon>
        <taxon>Bacillati</taxon>
        <taxon>Bacillota</taxon>
        <taxon>Bacilli</taxon>
        <taxon>Bacillales</taxon>
        <taxon>Bacillaceae</taxon>
        <taxon>Peribacillus</taxon>
    </lineage>
</organism>
<evidence type="ECO:0000259" key="1">
    <source>
        <dbReference type="Pfam" id="PF00188"/>
    </source>
</evidence>
<dbReference type="PANTHER" id="PTHR31157">
    <property type="entry name" value="SCP DOMAIN-CONTAINING PROTEIN"/>
    <property type="match status" value="1"/>
</dbReference>